<comment type="caution">
    <text evidence="9">The sequence shown here is derived from an EMBL/GenBank/DDBJ whole genome shotgun (WGS) entry which is preliminary data.</text>
</comment>
<keyword evidence="10" id="KW-1185">Reference proteome</keyword>
<dbReference type="PROSITE" id="PS51351">
    <property type="entry name" value="TFIIE_BETA_C"/>
    <property type="match status" value="1"/>
</dbReference>
<evidence type="ECO:0000313" key="9">
    <source>
        <dbReference type="EMBL" id="GMT15096.1"/>
    </source>
</evidence>
<organism evidence="9 10">
    <name type="scientific">Pristionchus fissidentatus</name>
    <dbReference type="NCBI Taxonomy" id="1538716"/>
    <lineage>
        <taxon>Eukaryota</taxon>
        <taxon>Metazoa</taxon>
        <taxon>Ecdysozoa</taxon>
        <taxon>Nematoda</taxon>
        <taxon>Chromadorea</taxon>
        <taxon>Rhabditida</taxon>
        <taxon>Rhabditina</taxon>
        <taxon>Diplogasteromorpha</taxon>
        <taxon>Diplogasteroidea</taxon>
        <taxon>Neodiplogasteridae</taxon>
        <taxon>Pristionchus</taxon>
    </lineage>
</organism>
<evidence type="ECO:0000256" key="2">
    <source>
        <dbReference type="ARBA" id="ARBA00023015"/>
    </source>
</evidence>
<feature type="compositionally biased region" description="Basic residues" evidence="7">
    <location>
        <begin position="267"/>
        <end position="278"/>
    </location>
</feature>
<dbReference type="GO" id="GO:0006367">
    <property type="term" value="P:transcription initiation at RNA polymerase II promoter"/>
    <property type="evidence" value="ECO:0007669"/>
    <property type="project" value="InterPro"/>
</dbReference>
<dbReference type="GO" id="GO:0001097">
    <property type="term" value="F:TFIIH-class transcription factor complex binding"/>
    <property type="evidence" value="ECO:0007669"/>
    <property type="project" value="TreeGrafter"/>
</dbReference>
<evidence type="ECO:0000256" key="4">
    <source>
        <dbReference type="ARBA" id="ARBA00023163"/>
    </source>
</evidence>
<sequence>FQSFKMDASLLKSKAAFMKAASTTSAVQMRPQQPEYSTYDSEQVKKKKKKKSSHKSENTGGKTLEKLEVDFSNTTSHAANFATMAKIVDYMKKRLLNSQHWGLSLAEILEEIQVFDLSKKSEQWLREALPANPRLAMDGDGKYIFRPPYKIKGKTSLVKVLEKQHQDGKGGILLSELAECIPNAEKTLESLGSEVIVLPTQVNKRKDKVFFWNDPSTNFEVDEDFKSIWRMVSVDHLDEKKIEEYLVKHGIDTMRDLAPKKNMAGPPKRKQAKRRTNVKLHNEHLDDVLEDY</sequence>
<dbReference type="InterPro" id="IPR036390">
    <property type="entry name" value="WH_DNA-bd_sf"/>
</dbReference>
<dbReference type="Gene3D" id="1.10.10.10">
    <property type="entry name" value="Winged helix-like DNA-binding domain superfamily/Winged helix DNA-binding domain"/>
    <property type="match status" value="1"/>
</dbReference>
<feature type="non-terminal residue" evidence="9">
    <location>
        <position position="1"/>
    </location>
</feature>
<keyword evidence="3" id="KW-0238">DNA-binding</keyword>
<protein>
    <recommendedName>
        <fullName evidence="8">TFIIE beta domain-containing protein</fullName>
    </recommendedName>
</protein>
<dbReference type="SUPFAM" id="SSF46785">
    <property type="entry name" value="Winged helix' DNA-binding domain"/>
    <property type="match status" value="1"/>
</dbReference>
<dbReference type="GO" id="GO:0005673">
    <property type="term" value="C:transcription factor TFIIE complex"/>
    <property type="evidence" value="ECO:0007669"/>
    <property type="project" value="InterPro"/>
</dbReference>
<dbReference type="PIRSF" id="PIRSF016398">
    <property type="entry name" value="TFIIE-beta"/>
    <property type="match status" value="1"/>
</dbReference>
<comment type="subcellular location">
    <subcellularLocation>
        <location evidence="1">Nucleus</location>
    </subcellularLocation>
</comment>
<keyword evidence="5" id="KW-0539">Nucleus</keyword>
<dbReference type="Proteomes" id="UP001432322">
    <property type="component" value="Unassembled WGS sequence"/>
</dbReference>
<gene>
    <name evidence="9" type="ORF">PFISCL1PPCAC_6393</name>
</gene>
<feature type="region of interest" description="Disordered" evidence="7">
    <location>
        <begin position="257"/>
        <end position="280"/>
    </location>
</feature>
<evidence type="ECO:0000256" key="6">
    <source>
        <dbReference type="ARBA" id="ARBA00025581"/>
    </source>
</evidence>
<feature type="region of interest" description="Disordered" evidence="7">
    <location>
        <begin position="22"/>
        <end position="61"/>
    </location>
</feature>
<dbReference type="AlphaFoldDB" id="A0AAV5V8N1"/>
<dbReference type="PANTHER" id="PTHR12716:SF8">
    <property type="entry name" value="TRANSCRIPTION INITIATION FACTOR IIE SUBUNIT BETA"/>
    <property type="match status" value="1"/>
</dbReference>
<reference evidence="9" key="1">
    <citation type="submission" date="2023-10" db="EMBL/GenBank/DDBJ databases">
        <title>Genome assembly of Pristionchus species.</title>
        <authorList>
            <person name="Yoshida K."/>
            <person name="Sommer R.J."/>
        </authorList>
    </citation>
    <scope>NUCLEOTIDE SEQUENCE</scope>
    <source>
        <strain evidence="9">RS5133</strain>
    </source>
</reference>
<keyword evidence="4" id="KW-0804">Transcription</keyword>
<keyword evidence="2" id="KW-0805">Transcription regulation</keyword>
<dbReference type="CDD" id="cd07977">
    <property type="entry name" value="TFIIE_beta_winged_helix"/>
    <property type="match status" value="1"/>
</dbReference>
<dbReference type="GO" id="GO:0003677">
    <property type="term" value="F:DNA binding"/>
    <property type="evidence" value="ECO:0007669"/>
    <property type="project" value="UniProtKB-KW"/>
</dbReference>
<feature type="compositionally biased region" description="Polar residues" evidence="7">
    <location>
        <begin position="22"/>
        <end position="41"/>
    </location>
</feature>
<feature type="domain" description="TFIIE beta" evidence="8">
    <location>
        <begin position="68"/>
        <end position="152"/>
    </location>
</feature>
<proteinExistence type="predicted"/>
<name>A0AAV5V8N1_9BILA</name>
<dbReference type="FunFam" id="1.10.10.10:FF:000177">
    <property type="entry name" value="Transcription initiation factor IIE subunit beta"/>
    <property type="match status" value="1"/>
</dbReference>
<dbReference type="Pfam" id="PF18121">
    <property type="entry name" value="TFA2_Winged_2"/>
    <property type="match status" value="1"/>
</dbReference>
<dbReference type="InterPro" id="IPR040501">
    <property type="entry name" value="TFA2_Winged_2"/>
</dbReference>
<evidence type="ECO:0000256" key="7">
    <source>
        <dbReference type="SAM" id="MobiDB-lite"/>
    </source>
</evidence>
<evidence type="ECO:0000259" key="8">
    <source>
        <dbReference type="PROSITE" id="PS51351"/>
    </source>
</evidence>
<evidence type="ECO:0000313" key="10">
    <source>
        <dbReference type="Proteomes" id="UP001432322"/>
    </source>
</evidence>
<dbReference type="InterPro" id="IPR016656">
    <property type="entry name" value="TFIIE-bsu"/>
</dbReference>
<dbReference type="PANTHER" id="PTHR12716">
    <property type="entry name" value="TRANSCRIPTION INITIATION FACTOR IIE, BETA SUBUNIT"/>
    <property type="match status" value="1"/>
</dbReference>
<comment type="function">
    <text evidence="6">Recruits TFIIH to the initiation complex and stimulates the RNA polymerase II C-terminal domain kinase and DNA-dependent ATPase activities of TFIIH. Both TFIIH and TFIIE are required for promoter clearance by RNA polymerase.</text>
</comment>
<dbReference type="InterPro" id="IPR003166">
    <property type="entry name" value="TFIIE_bsu_DNA-bd"/>
</dbReference>
<dbReference type="InterPro" id="IPR036388">
    <property type="entry name" value="WH-like_DNA-bd_sf"/>
</dbReference>
<evidence type="ECO:0000256" key="3">
    <source>
        <dbReference type="ARBA" id="ARBA00023125"/>
    </source>
</evidence>
<evidence type="ECO:0000256" key="5">
    <source>
        <dbReference type="ARBA" id="ARBA00023242"/>
    </source>
</evidence>
<dbReference type="Pfam" id="PF02186">
    <property type="entry name" value="TFIIE_beta"/>
    <property type="match status" value="1"/>
</dbReference>
<dbReference type="EMBL" id="BTSY01000002">
    <property type="protein sequence ID" value="GMT15096.1"/>
    <property type="molecule type" value="Genomic_DNA"/>
</dbReference>
<evidence type="ECO:0000256" key="1">
    <source>
        <dbReference type="ARBA" id="ARBA00004123"/>
    </source>
</evidence>
<accession>A0AAV5V8N1</accession>